<reference evidence="2 4" key="1">
    <citation type="journal article" date="2008" name="Science">
        <title>The Physcomitrella genome reveals evolutionary insights into the conquest of land by plants.</title>
        <authorList>
            <person name="Rensing S."/>
            <person name="Lang D."/>
            <person name="Zimmer A."/>
            <person name="Terry A."/>
            <person name="Salamov A."/>
            <person name="Shapiro H."/>
            <person name="Nishiyama T."/>
            <person name="Perroud P.-F."/>
            <person name="Lindquist E."/>
            <person name="Kamisugi Y."/>
            <person name="Tanahashi T."/>
            <person name="Sakakibara K."/>
            <person name="Fujita T."/>
            <person name="Oishi K."/>
            <person name="Shin-I T."/>
            <person name="Kuroki Y."/>
            <person name="Toyoda A."/>
            <person name="Suzuki Y."/>
            <person name="Hashimoto A."/>
            <person name="Yamaguchi K."/>
            <person name="Sugano A."/>
            <person name="Kohara Y."/>
            <person name="Fujiyama A."/>
            <person name="Anterola A."/>
            <person name="Aoki S."/>
            <person name="Ashton N."/>
            <person name="Barbazuk W.B."/>
            <person name="Barker E."/>
            <person name="Bennetzen J."/>
            <person name="Bezanilla M."/>
            <person name="Blankenship R."/>
            <person name="Cho S.H."/>
            <person name="Dutcher S."/>
            <person name="Estelle M."/>
            <person name="Fawcett J.A."/>
            <person name="Gundlach H."/>
            <person name="Hanada K."/>
            <person name="Heyl A."/>
            <person name="Hicks K.A."/>
            <person name="Hugh J."/>
            <person name="Lohr M."/>
            <person name="Mayer K."/>
            <person name="Melkozernov A."/>
            <person name="Murata T."/>
            <person name="Nelson D."/>
            <person name="Pils B."/>
            <person name="Prigge M."/>
            <person name="Reiss B."/>
            <person name="Renner T."/>
            <person name="Rombauts S."/>
            <person name="Rushton P."/>
            <person name="Sanderfoot A."/>
            <person name="Schween G."/>
            <person name="Shiu S.-H."/>
            <person name="Stueber K."/>
            <person name="Theodoulou F.L."/>
            <person name="Tu H."/>
            <person name="Van de Peer Y."/>
            <person name="Verrier P.J."/>
            <person name="Waters E."/>
            <person name="Wood A."/>
            <person name="Yang L."/>
            <person name="Cove D."/>
            <person name="Cuming A."/>
            <person name="Hasebe M."/>
            <person name="Lucas S."/>
            <person name="Mishler D.B."/>
            <person name="Reski R."/>
            <person name="Grigoriev I."/>
            <person name="Quatrano R.S."/>
            <person name="Boore J.L."/>
        </authorList>
    </citation>
    <scope>NUCLEOTIDE SEQUENCE [LARGE SCALE GENOMIC DNA]</scope>
    <source>
        <strain evidence="3 4">cv. Gransden 2004</strain>
    </source>
</reference>
<dbReference type="EMBL" id="ABEU02000013">
    <property type="status" value="NOT_ANNOTATED_CDS"/>
    <property type="molecule type" value="Genomic_DNA"/>
</dbReference>
<evidence type="ECO:0000313" key="2">
    <source>
        <dbReference type="EMBL" id="EDQ49721.1"/>
    </source>
</evidence>
<dbReference type="AlphaFoldDB" id="A9U3M4"/>
<name>A9U3M4_PHYPA</name>
<dbReference type="EnsemblPlants" id="Pp3c13_18500V3.4">
    <property type="protein sequence ID" value="Pp3c13_18500V3.4"/>
    <property type="gene ID" value="Pp3c13_18500"/>
</dbReference>
<accession>A9U3M4</accession>
<proteinExistence type="predicted"/>
<reference evidence="3 4" key="2">
    <citation type="journal article" date="2018" name="Plant J.">
        <title>The Physcomitrella patens chromosome-scale assembly reveals moss genome structure and evolution.</title>
        <authorList>
            <person name="Lang D."/>
            <person name="Ullrich K.K."/>
            <person name="Murat F."/>
            <person name="Fuchs J."/>
            <person name="Jenkins J."/>
            <person name="Haas F.B."/>
            <person name="Piednoel M."/>
            <person name="Gundlach H."/>
            <person name="Van Bel M."/>
            <person name="Meyberg R."/>
            <person name="Vives C."/>
            <person name="Morata J."/>
            <person name="Symeonidi A."/>
            <person name="Hiss M."/>
            <person name="Muchero W."/>
            <person name="Kamisugi Y."/>
            <person name="Saleh O."/>
            <person name="Blanc G."/>
            <person name="Decker E.L."/>
            <person name="van Gessel N."/>
            <person name="Grimwood J."/>
            <person name="Hayes R.D."/>
            <person name="Graham S.W."/>
            <person name="Gunter L.E."/>
            <person name="McDaniel S.F."/>
            <person name="Hoernstein S.N.W."/>
            <person name="Larsson A."/>
            <person name="Li F.W."/>
            <person name="Perroud P.F."/>
            <person name="Phillips J."/>
            <person name="Ranjan P."/>
            <person name="Rokshar D.S."/>
            <person name="Rothfels C.J."/>
            <person name="Schneider L."/>
            <person name="Shu S."/>
            <person name="Stevenson D.W."/>
            <person name="Thummler F."/>
            <person name="Tillich M."/>
            <person name="Villarreal Aguilar J.C."/>
            <person name="Widiez T."/>
            <person name="Wong G.K."/>
            <person name="Wymore A."/>
            <person name="Zhang Y."/>
            <person name="Zimmer A.D."/>
            <person name="Quatrano R.S."/>
            <person name="Mayer K.F.X."/>
            <person name="Goodstein D."/>
            <person name="Casacuberta J.M."/>
            <person name="Vandepoele K."/>
            <person name="Reski R."/>
            <person name="Cuming A.C."/>
            <person name="Tuskan G.A."/>
            <person name="Maumus F."/>
            <person name="Salse J."/>
            <person name="Schmutz J."/>
            <person name="Rensing S.A."/>
        </authorList>
    </citation>
    <scope>NUCLEOTIDE SEQUENCE [LARGE SCALE GENOMIC DNA]</scope>
    <source>
        <strain evidence="3 4">cv. Gransden 2004</strain>
    </source>
</reference>
<gene>
    <name evidence="3" type="primary">LOC112290700</name>
    <name evidence="2" type="ORF">PHYPADRAFT_173485</name>
</gene>
<evidence type="ECO:0000313" key="3">
    <source>
        <dbReference type="EnsemblPlants" id="Pp3c13_18500V3.4"/>
    </source>
</evidence>
<dbReference type="EMBL" id="DS545352">
    <property type="protein sequence ID" value="EDQ49721.1"/>
    <property type="molecule type" value="Genomic_DNA"/>
</dbReference>
<dbReference type="Gramene" id="Pp3c13_18500V3.4">
    <property type="protein sequence ID" value="Pp3c13_18500V3.4"/>
    <property type="gene ID" value="Pp3c13_18500"/>
</dbReference>
<dbReference type="HOGENOM" id="CLU_728434_0_0_1"/>
<sequence length="380" mass="42802">MPDRTPNRSIENDLEVAAPSISAIAKGGGVSLARNLLSHTVNVRPKLWDDKYPPAKIWIGRIKSYQLAQCTADAVFYYTGGYPFHFRDANWNFPPLHCMGRYGQPEVLSSREMCLEYVEYIAKSLAFRPHRFDFINQVKAVLASPAYLHQRAEFLESLNEAHGAPAAPVDQLADTANQPPPENDDANYHDWREMEVECNFMMSSEIPPSSEAKYIASFGFDFDNKLQSTWEIPYVPWNAHDKKMEDPSTSSAFADSFVPPPSEGHGFDLENSLQSTRATSHVGRNGFDERTEEPSTSSALTDIFIASVLVTEVFGLSSTDEDLWNLEMYPPEAMATSNDFVSNILNASDQFEAEQWRFPNESDWNLISPLPHILQCATRQ</sequence>
<keyword evidence="4" id="KW-1185">Reference proteome</keyword>
<organism>
    <name type="scientific">Physcomitrium patens</name>
    <name type="common">Spreading-leaved earth moss</name>
    <name type="synonym">Physcomitrella patens</name>
    <dbReference type="NCBI Taxonomy" id="3218"/>
    <lineage>
        <taxon>Eukaryota</taxon>
        <taxon>Viridiplantae</taxon>
        <taxon>Streptophyta</taxon>
        <taxon>Embryophyta</taxon>
        <taxon>Bryophyta</taxon>
        <taxon>Bryophytina</taxon>
        <taxon>Bryopsida</taxon>
        <taxon>Funariidae</taxon>
        <taxon>Funariales</taxon>
        <taxon>Funariaceae</taxon>
        <taxon>Physcomitrium</taxon>
    </lineage>
</organism>
<protein>
    <submittedName>
        <fullName evidence="2">Predicted protein</fullName>
    </submittedName>
</protein>
<reference evidence="3" key="3">
    <citation type="submission" date="2020-12" db="UniProtKB">
        <authorList>
            <consortium name="EnsemblPlants"/>
        </authorList>
    </citation>
    <scope>IDENTIFICATION</scope>
</reference>
<dbReference type="Proteomes" id="UP000006727">
    <property type="component" value="Chromosome 13"/>
</dbReference>
<evidence type="ECO:0000256" key="1">
    <source>
        <dbReference type="SAM" id="MobiDB-lite"/>
    </source>
</evidence>
<feature type="region of interest" description="Disordered" evidence="1">
    <location>
        <begin position="257"/>
        <end position="293"/>
    </location>
</feature>
<evidence type="ECO:0000313" key="4">
    <source>
        <dbReference type="Proteomes" id="UP000006727"/>
    </source>
</evidence>